<feature type="domain" description="DUF1618" evidence="2">
    <location>
        <begin position="119"/>
        <end position="306"/>
    </location>
</feature>
<dbReference type="Pfam" id="PF07762">
    <property type="entry name" value="DUF1618"/>
    <property type="match status" value="1"/>
</dbReference>
<evidence type="ECO:0000256" key="1">
    <source>
        <dbReference type="SAM" id="MobiDB-lite"/>
    </source>
</evidence>
<dbReference type="EMBL" id="BQKI01000015">
    <property type="protein sequence ID" value="GJN09143.1"/>
    <property type="molecule type" value="Genomic_DNA"/>
</dbReference>
<dbReference type="InterPro" id="IPR011676">
    <property type="entry name" value="DUF1618"/>
</dbReference>
<feature type="compositionally biased region" description="Acidic residues" evidence="1">
    <location>
        <begin position="260"/>
        <end position="280"/>
    </location>
</feature>
<dbReference type="Proteomes" id="UP001054889">
    <property type="component" value="Unassembled WGS sequence"/>
</dbReference>
<evidence type="ECO:0000313" key="3">
    <source>
        <dbReference type="EMBL" id="GJN09143.1"/>
    </source>
</evidence>
<accession>A0AAV5DFY1</accession>
<organism evidence="3 4">
    <name type="scientific">Eleusine coracana subsp. coracana</name>
    <dbReference type="NCBI Taxonomy" id="191504"/>
    <lineage>
        <taxon>Eukaryota</taxon>
        <taxon>Viridiplantae</taxon>
        <taxon>Streptophyta</taxon>
        <taxon>Embryophyta</taxon>
        <taxon>Tracheophyta</taxon>
        <taxon>Spermatophyta</taxon>
        <taxon>Magnoliopsida</taxon>
        <taxon>Liliopsida</taxon>
        <taxon>Poales</taxon>
        <taxon>Poaceae</taxon>
        <taxon>PACMAD clade</taxon>
        <taxon>Chloridoideae</taxon>
        <taxon>Cynodonteae</taxon>
        <taxon>Eleusininae</taxon>
        <taxon>Eleusine</taxon>
    </lineage>
</organism>
<dbReference type="PANTHER" id="PTHR33074">
    <property type="entry name" value="EXPRESSED PROTEIN-RELATED"/>
    <property type="match status" value="1"/>
</dbReference>
<dbReference type="PANTHER" id="PTHR33074:SF18">
    <property type="entry name" value="OS06G0718700 PROTEIN"/>
    <property type="match status" value="1"/>
</dbReference>
<gene>
    <name evidence="3" type="primary">ga27123</name>
    <name evidence="3" type="ORF">PR202_ga27123</name>
</gene>
<dbReference type="Gene3D" id="1.10.260.200">
    <property type="match status" value="1"/>
</dbReference>
<reference evidence="3" key="1">
    <citation type="journal article" date="2018" name="DNA Res.">
        <title>Multiple hybrid de novo genome assembly of finger millet, an orphan allotetraploid crop.</title>
        <authorList>
            <person name="Hatakeyama M."/>
            <person name="Aluri S."/>
            <person name="Balachadran M.T."/>
            <person name="Sivarajan S.R."/>
            <person name="Patrignani A."/>
            <person name="Gruter S."/>
            <person name="Poveda L."/>
            <person name="Shimizu-Inatsugi R."/>
            <person name="Baeten J."/>
            <person name="Francoijs K.J."/>
            <person name="Nataraja K.N."/>
            <person name="Reddy Y.A.N."/>
            <person name="Phadnis S."/>
            <person name="Ravikumar R.L."/>
            <person name="Schlapbach R."/>
            <person name="Sreeman S.M."/>
            <person name="Shimizu K.K."/>
        </authorList>
    </citation>
    <scope>NUCLEOTIDE SEQUENCE</scope>
</reference>
<proteinExistence type="predicted"/>
<evidence type="ECO:0000313" key="4">
    <source>
        <dbReference type="Proteomes" id="UP001054889"/>
    </source>
</evidence>
<name>A0AAV5DFY1_ELECO</name>
<protein>
    <recommendedName>
        <fullName evidence="2">DUF1618 domain-containing protein</fullName>
    </recommendedName>
</protein>
<evidence type="ECO:0000259" key="2">
    <source>
        <dbReference type="Pfam" id="PF07762"/>
    </source>
</evidence>
<dbReference type="AlphaFoldDB" id="A0AAV5DFY1"/>
<comment type="caution">
    <text evidence="3">The sequence shown here is derived from an EMBL/GenBank/DDBJ whole genome shotgun (WGS) entry which is preliminary data.</text>
</comment>
<feature type="region of interest" description="Disordered" evidence="1">
    <location>
        <begin position="256"/>
        <end position="280"/>
    </location>
</feature>
<reference evidence="3" key="2">
    <citation type="submission" date="2021-12" db="EMBL/GenBank/DDBJ databases">
        <title>Resequencing data analysis of finger millet.</title>
        <authorList>
            <person name="Hatakeyama M."/>
            <person name="Aluri S."/>
            <person name="Balachadran M.T."/>
            <person name="Sivarajan S.R."/>
            <person name="Poveda L."/>
            <person name="Shimizu-Inatsugi R."/>
            <person name="Schlapbach R."/>
            <person name="Sreeman S.M."/>
            <person name="Shimizu K.K."/>
        </authorList>
    </citation>
    <scope>NUCLEOTIDE SEQUENCE</scope>
</reference>
<keyword evidence="4" id="KW-1185">Reference proteome</keyword>
<sequence>MAGNGRGDFPSCILLDAWGYAGVPRGATTAWVVFSEKEVAIVSRGDGSYVVAILRVDIFPPRSFTLHRFHSSSGGTPGCWTSTVLTVEDPLREKVCPVPDTPQTIGFHRTTKVITLRGWVDLWRGIILCDVLSGRPTTLRDVPLPLPARRNRKLIRKCDPRFFRDITVNQLKDTIKYVEMTIRPRDVPITPYNYFPNILPGMCGAGKWKATFHTMPIPVTSWKDWEPGCSVSSSVLDPPDDNKSCKLLLRLVSYSKKAEEEEEEDDDDNDDDDYDDDKEEEETWLSLRSLQMAHPALSLNGDHVVYMLCQGSSKRRSLKAVVAVDMKEGVLKGMAKIDTSRHFSFNRHYFACGLPKCVKARRR</sequence>